<dbReference type="NCBIfam" id="TIGR01430">
    <property type="entry name" value="aden_deam"/>
    <property type="match status" value="1"/>
</dbReference>
<evidence type="ECO:0000259" key="8">
    <source>
        <dbReference type="Pfam" id="PF00962"/>
    </source>
</evidence>
<keyword evidence="2 7" id="KW-0479">Metal-binding</keyword>
<keyword evidence="6 7" id="KW-0539">Nucleus</keyword>
<evidence type="ECO:0000256" key="3">
    <source>
        <dbReference type="ARBA" id="ARBA00022801"/>
    </source>
</evidence>
<keyword evidence="4 7" id="KW-0862">Zinc</keyword>
<protein>
    <recommendedName>
        <fullName evidence="7">Adenine deaminase</fullName>
        <shortName evidence="7">ADE</shortName>
        <ecNumber evidence="7">3.5.4.2</ecNumber>
    </recommendedName>
    <alternativeName>
        <fullName evidence="7">Adenine aminohydrolase</fullName>
        <shortName evidence="7">AAH</shortName>
    </alternativeName>
</protein>
<dbReference type="EMBL" id="LASV01000143">
    <property type="protein sequence ID" value="KKA22361.1"/>
    <property type="molecule type" value="Genomic_DNA"/>
</dbReference>
<feature type="active site" description="Proton donor" evidence="7">
    <location>
        <position position="214"/>
    </location>
</feature>
<feature type="binding site" evidence="7">
    <location>
        <position position="293"/>
    </location>
    <ligand>
        <name>substrate</name>
    </ligand>
</feature>
<dbReference type="GO" id="GO:0043103">
    <property type="term" value="P:hypoxanthine salvage"/>
    <property type="evidence" value="ECO:0007669"/>
    <property type="project" value="UniProtKB-UniRule"/>
</dbReference>
<dbReference type="InterPro" id="IPR006650">
    <property type="entry name" value="A/AMP_deam_AS"/>
</dbReference>
<organism evidence="9 10">
    <name type="scientific">Rasamsonia emersonii (strain ATCC 16479 / CBS 393.64 / IMI 116815)</name>
    <dbReference type="NCBI Taxonomy" id="1408163"/>
    <lineage>
        <taxon>Eukaryota</taxon>
        <taxon>Fungi</taxon>
        <taxon>Dikarya</taxon>
        <taxon>Ascomycota</taxon>
        <taxon>Pezizomycotina</taxon>
        <taxon>Eurotiomycetes</taxon>
        <taxon>Eurotiomycetidae</taxon>
        <taxon>Eurotiales</taxon>
        <taxon>Trichocomaceae</taxon>
        <taxon>Rasamsonia</taxon>
    </lineage>
</organism>
<reference evidence="9 10" key="1">
    <citation type="submission" date="2015-04" db="EMBL/GenBank/DDBJ databases">
        <authorList>
            <person name="Heijne W.H."/>
            <person name="Fedorova N.D."/>
            <person name="Nierman W.C."/>
            <person name="Vollebregt A.W."/>
            <person name="Zhao Z."/>
            <person name="Wu L."/>
            <person name="Kumar M."/>
            <person name="Stam H."/>
            <person name="van den Berg M.A."/>
            <person name="Pel H.J."/>
        </authorList>
    </citation>
    <scope>NUCLEOTIDE SEQUENCE [LARGE SCALE GENOMIC DNA]</scope>
    <source>
        <strain evidence="9 10">CBS 393.64</strain>
    </source>
</reference>
<comment type="cofactor">
    <cofactor evidence="7">
        <name>Zn(2+)</name>
        <dbReference type="ChEBI" id="CHEBI:29105"/>
    </cofactor>
    <text evidence="7">Binds 1 zinc ion per subunit.</text>
</comment>
<dbReference type="PANTHER" id="PTHR43114:SF6">
    <property type="entry name" value="ADENINE DEAMINASE"/>
    <property type="match status" value="1"/>
</dbReference>
<dbReference type="FunFam" id="3.20.20.140:FF:000039">
    <property type="entry name" value="Adenine deaminase"/>
    <property type="match status" value="1"/>
</dbReference>
<gene>
    <name evidence="7" type="primary">AAH1</name>
    <name evidence="9" type="ORF">T310_3567</name>
</gene>
<dbReference type="OrthoDB" id="272271at2759"/>
<dbReference type="PANTHER" id="PTHR43114">
    <property type="entry name" value="ADENINE DEAMINASE"/>
    <property type="match status" value="1"/>
</dbReference>
<evidence type="ECO:0000313" key="10">
    <source>
        <dbReference type="Proteomes" id="UP000053958"/>
    </source>
</evidence>
<accession>A0A0F4YWY6</accession>
<feature type="binding site" evidence="7">
    <location>
        <position position="292"/>
    </location>
    <ligand>
        <name>Zn(2+)</name>
        <dbReference type="ChEBI" id="CHEBI:29105"/>
        <note>catalytic</note>
    </ligand>
</feature>
<dbReference type="EC" id="3.5.4.2" evidence="7"/>
<keyword evidence="10" id="KW-1185">Reference proteome</keyword>
<dbReference type="GO" id="GO:0000034">
    <property type="term" value="F:adenine deaminase activity"/>
    <property type="evidence" value="ECO:0007669"/>
    <property type="project" value="UniProtKB-UniRule"/>
</dbReference>
<dbReference type="GO" id="GO:0009168">
    <property type="term" value="P:purine ribonucleoside monophosphate biosynthetic process"/>
    <property type="evidence" value="ECO:0007669"/>
    <property type="project" value="InterPro"/>
</dbReference>
<dbReference type="InterPro" id="IPR006330">
    <property type="entry name" value="Ado/ade_deaminase"/>
</dbReference>
<dbReference type="InterPro" id="IPR032466">
    <property type="entry name" value="Metal_Hydrolase"/>
</dbReference>
<dbReference type="Gene3D" id="3.20.20.140">
    <property type="entry name" value="Metal-dependent hydrolases"/>
    <property type="match status" value="1"/>
</dbReference>
<comment type="caution">
    <text evidence="9">The sequence shown here is derived from an EMBL/GenBank/DDBJ whole genome shotgun (WGS) entry which is preliminary data.</text>
</comment>
<dbReference type="HAMAP" id="MF_01962">
    <property type="entry name" value="Adenine_deaminase"/>
    <property type="match status" value="1"/>
</dbReference>
<dbReference type="CDD" id="cd01320">
    <property type="entry name" value="ADA"/>
    <property type="match status" value="1"/>
</dbReference>
<feature type="binding site" evidence="7">
    <location>
        <position position="19"/>
    </location>
    <ligand>
        <name>Zn(2+)</name>
        <dbReference type="ChEBI" id="CHEBI:29105"/>
        <note>catalytic</note>
    </ligand>
</feature>
<comment type="function">
    <text evidence="7">Catalyzes the hydrolytic deamination of adenine to hypoxanthine. Plays an important role in the purine salvage pathway and in nitrogen catabolism.</text>
</comment>
<keyword evidence="1 7" id="KW-0963">Cytoplasm</keyword>
<dbReference type="GO" id="GO:0005634">
    <property type="term" value="C:nucleus"/>
    <property type="evidence" value="ECO:0007669"/>
    <property type="project" value="UniProtKB-SubCell"/>
</dbReference>
<feature type="domain" description="Adenosine deaminase" evidence="8">
    <location>
        <begin position="14"/>
        <end position="346"/>
    </location>
</feature>
<name>A0A0F4YWY6_RASE3</name>
<dbReference type="GO" id="GO:0009117">
    <property type="term" value="P:nucleotide metabolic process"/>
    <property type="evidence" value="ECO:0007669"/>
    <property type="project" value="UniProtKB-KW"/>
</dbReference>
<evidence type="ECO:0000256" key="2">
    <source>
        <dbReference type="ARBA" id="ARBA00022723"/>
    </source>
</evidence>
<comment type="similarity">
    <text evidence="7">Belongs to the metallo-dependent hydrolases superfamily. Adenosine and AMP deaminases family. Adenine deaminase type 2 subfamily.</text>
</comment>
<dbReference type="GO" id="GO:0006146">
    <property type="term" value="P:adenine catabolic process"/>
    <property type="evidence" value="ECO:0007669"/>
    <property type="project" value="UniProtKB-UniRule"/>
</dbReference>
<dbReference type="PROSITE" id="PS00485">
    <property type="entry name" value="A_DEAMINASE"/>
    <property type="match status" value="1"/>
</dbReference>
<dbReference type="GO" id="GO:0008270">
    <property type="term" value="F:zinc ion binding"/>
    <property type="evidence" value="ECO:0007669"/>
    <property type="project" value="UniProtKB-UniRule"/>
</dbReference>
<dbReference type="InterPro" id="IPR001365">
    <property type="entry name" value="A_deaminase_dom"/>
</dbReference>
<evidence type="ECO:0000313" key="9">
    <source>
        <dbReference type="EMBL" id="KKA22361.1"/>
    </source>
</evidence>
<feature type="site" description="Important for catalytic activity" evidence="7">
    <location>
        <position position="235"/>
    </location>
</feature>
<evidence type="ECO:0000256" key="4">
    <source>
        <dbReference type="ARBA" id="ARBA00022833"/>
    </source>
</evidence>
<evidence type="ECO:0000256" key="5">
    <source>
        <dbReference type="ARBA" id="ARBA00023080"/>
    </source>
</evidence>
<dbReference type="STRING" id="1408163.A0A0F4YWY6"/>
<evidence type="ECO:0000256" key="7">
    <source>
        <dbReference type="HAMAP-Rule" id="MF_03145"/>
    </source>
</evidence>
<comment type="subcellular location">
    <subcellularLocation>
        <location evidence="7">Cytoplasm</location>
    </subcellularLocation>
    <subcellularLocation>
        <location evidence="7">Nucleus</location>
    </subcellularLocation>
</comment>
<dbReference type="InterPro" id="IPR028892">
    <property type="entry name" value="ADE"/>
</dbReference>
<dbReference type="SUPFAM" id="SSF51556">
    <property type="entry name" value="Metallo-dependent hydrolases"/>
    <property type="match status" value="1"/>
</dbReference>
<evidence type="ECO:0000256" key="1">
    <source>
        <dbReference type="ARBA" id="ARBA00022490"/>
    </source>
</evidence>
<feature type="binding site" evidence="7">
    <location>
        <position position="211"/>
    </location>
    <ligand>
        <name>Zn(2+)</name>
        <dbReference type="ChEBI" id="CHEBI:29105"/>
        <note>catalytic</note>
    </ligand>
</feature>
<dbReference type="GeneID" id="25315916"/>
<evidence type="ECO:0000256" key="6">
    <source>
        <dbReference type="ARBA" id="ARBA00023242"/>
    </source>
</evidence>
<sequence>MCGGPLHEFLKGLPKCEHHVHLEGCLTPKLVFELAARNSVKLPDPEQRPEYASPEALTERYQRFTSLDDFLSFYFVGMSVLREKSDYEDLAWEYFQHAHADGVHHAEVFFDPQEHVNRGVPYDTVVSGFTAGCRRAEREFGMTTRLILCFVKHLPVDNAQRVFNMALERGDFKSGVVHGIGCSSSEIGPPKDMFREIYATAHSMGIRRTAHAGEEGDPSYISTALDIYKSERIDHGVRLIDDPRLMARVAMDEILLTVCPVSNVKLCCFESIDQVPIRKFLDAGVKFSINSDDPAYFGGFILHNYCAVQDAFHLSIDEWRTIAGNSIRGSWIDDARKSELLQLVDDHVKKYQTTV</sequence>
<dbReference type="GO" id="GO:0005829">
    <property type="term" value="C:cytosol"/>
    <property type="evidence" value="ECO:0007669"/>
    <property type="project" value="TreeGrafter"/>
</dbReference>
<dbReference type="Pfam" id="PF00962">
    <property type="entry name" value="A_deaminase"/>
    <property type="match status" value="1"/>
</dbReference>
<proteinExistence type="inferred from homology"/>
<dbReference type="Proteomes" id="UP000053958">
    <property type="component" value="Unassembled WGS sequence"/>
</dbReference>
<feature type="binding site" evidence="7">
    <location>
        <position position="21"/>
    </location>
    <ligand>
        <name>Zn(2+)</name>
        <dbReference type="ChEBI" id="CHEBI:29105"/>
        <note>catalytic</note>
    </ligand>
</feature>
<keyword evidence="5 7" id="KW-0546">Nucleotide metabolism</keyword>
<comment type="catalytic activity">
    <reaction evidence="7">
        <text>adenine + H2O + H(+) = hypoxanthine + NH4(+)</text>
        <dbReference type="Rhea" id="RHEA:23688"/>
        <dbReference type="ChEBI" id="CHEBI:15377"/>
        <dbReference type="ChEBI" id="CHEBI:15378"/>
        <dbReference type="ChEBI" id="CHEBI:16708"/>
        <dbReference type="ChEBI" id="CHEBI:17368"/>
        <dbReference type="ChEBI" id="CHEBI:28938"/>
        <dbReference type="EC" id="3.5.4.2"/>
    </reaction>
</comment>
<keyword evidence="3 7" id="KW-0378">Hydrolase</keyword>
<dbReference type="RefSeq" id="XP_013328973.1">
    <property type="nucleotide sequence ID" value="XM_013473519.1"/>
</dbReference>
<dbReference type="AlphaFoldDB" id="A0A0F4YWY6"/>